<sequence length="81" mass="8665">MQTVFDVLESQVRSALLPDAVISAILGQLTVKISYTPLPCQTASPGLTGMVANAMERRCIIVDSTVTGICRMIAITCVRKP</sequence>
<reference evidence="1" key="1">
    <citation type="submission" date="2021-06" db="EMBL/GenBank/DDBJ databases">
        <title>Parelaphostrongylus tenuis whole genome reference sequence.</title>
        <authorList>
            <person name="Garwood T.J."/>
            <person name="Larsen P.A."/>
            <person name="Fountain-Jones N.M."/>
            <person name="Garbe J.R."/>
            <person name="Macchietto M.G."/>
            <person name="Kania S.A."/>
            <person name="Gerhold R.W."/>
            <person name="Richards J.E."/>
            <person name="Wolf T.M."/>
        </authorList>
    </citation>
    <scope>NUCLEOTIDE SEQUENCE</scope>
    <source>
        <strain evidence="1">MNPRO001-30</strain>
        <tissue evidence="1">Meninges</tissue>
    </source>
</reference>
<dbReference type="EMBL" id="JAHQIW010007091">
    <property type="protein sequence ID" value="KAJ1372097.1"/>
    <property type="molecule type" value="Genomic_DNA"/>
</dbReference>
<keyword evidence="2" id="KW-1185">Reference proteome</keyword>
<dbReference type="AlphaFoldDB" id="A0AAD5WJ10"/>
<evidence type="ECO:0000313" key="1">
    <source>
        <dbReference type="EMBL" id="KAJ1372097.1"/>
    </source>
</evidence>
<proteinExistence type="predicted"/>
<name>A0AAD5WJ10_PARTN</name>
<evidence type="ECO:0000313" key="2">
    <source>
        <dbReference type="Proteomes" id="UP001196413"/>
    </source>
</evidence>
<dbReference type="Proteomes" id="UP001196413">
    <property type="component" value="Unassembled WGS sequence"/>
</dbReference>
<organism evidence="1 2">
    <name type="scientific">Parelaphostrongylus tenuis</name>
    <name type="common">Meningeal worm</name>
    <dbReference type="NCBI Taxonomy" id="148309"/>
    <lineage>
        <taxon>Eukaryota</taxon>
        <taxon>Metazoa</taxon>
        <taxon>Ecdysozoa</taxon>
        <taxon>Nematoda</taxon>
        <taxon>Chromadorea</taxon>
        <taxon>Rhabditida</taxon>
        <taxon>Rhabditina</taxon>
        <taxon>Rhabditomorpha</taxon>
        <taxon>Strongyloidea</taxon>
        <taxon>Metastrongylidae</taxon>
        <taxon>Parelaphostrongylus</taxon>
    </lineage>
</organism>
<protein>
    <submittedName>
        <fullName evidence="1">Uncharacterized protein</fullName>
    </submittedName>
</protein>
<accession>A0AAD5WJ10</accession>
<comment type="caution">
    <text evidence="1">The sequence shown here is derived from an EMBL/GenBank/DDBJ whole genome shotgun (WGS) entry which is preliminary data.</text>
</comment>
<gene>
    <name evidence="1" type="ORF">KIN20_034161</name>
</gene>